<dbReference type="InterPro" id="IPR035595">
    <property type="entry name" value="UDP_glycos_trans_CS"/>
</dbReference>
<dbReference type="SUPFAM" id="SSF53756">
    <property type="entry name" value="UDP-Glycosyltransferase/glycogen phosphorylase"/>
    <property type="match status" value="1"/>
</dbReference>
<accession>A0A8T2Q510</accession>
<dbReference type="OrthoDB" id="5835829at2759"/>
<evidence type="ECO:0000256" key="2">
    <source>
        <dbReference type="ARBA" id="ARBA00022679"/>
    </source>
</evidence>
<protein>
    <recommendedName>
        <fullName evidence="4">Glycosyltransferase</fullName>
        <ecNumber evidence="4">2.4.1.-</ecNumber>
    </recommendedName>
</protein>
<keyword evidence="3" id="KW-0328">Glycosyltransferase</keyword>
<keyword evidence="2 3" id="KW-0808">Transferase</keyword>
<evidence type="ECO:0000313" key="5">
    <source>
        <dbReference type="EMBL" id="KAH7278673.1"/>
    </source>
</evidence>
<dbReference type="AlphaFoldDB" id="A0A8T2Q510"/>
<dbReference type="Proteomes" id="UP000825935">
    <property type="component" value="Chromosome 38"/>
</dbReference>
<dbReference type="FunFam" id="3.40.50.2000:FF:000060">
    <property type="entry name" value="Glycosyltransferase"/>
    <property type="match status" value="1"/>
</dbReference>
<evidence type="ECO:0000256" key="1">
    <source>
        <dbReference type="ARBA" id="ARBA00009995"/>
    </source>
</evidence>
<dbReference type="PANTHER" id="PTHR11926">
    <property type="entry name" value="GLUCOSYL/GLUCURONOSYL TRANSFERASES"/>
    <property type="match status" value="1"/>
</dbReference>
<dbReference type="PROSITE" id="PS00375">
    <property type="entry name" value="UDPGT"/>
    <property type="match status" value="1"/>
</dbReference>
<comment type="similarity">
    <text evidence="1 3">Belongs to the UDP-glycosyltransferase family.</text>
</comment>
<dbReference type="CDD" id="cd03784">
    <property type="entry name" value="GT1_Gtf-like"/>
    <property type="match status" value="1"/>
</dbReference>
<sequence>MACHQSGYAASPASQMVIVIPMPLQGHITPLLLLAKLIAAHGFAVTFVLRECQLTDILKRQQGHSAITRLFHQGVRVVGIPDGSADEAEGDRNLIPSMPWLQEPFDDLVKKTVQEHEIEIACILSDSFLVWTQDIANKWNIPRVCFWPQSLATFACSISLPKITEASPDLDPFDDTSFHNSPPGRNRIEACRALHCVPGLSGIDASSLPFRSPNKFAAVWLREQLHKQMERINESACLVINTIADLKQMHRPISKSFLSQGVDTGLSLADEDETCLQWLNLHQPRSVLYISLGSLITIETQSALEIAMALEACNVPFLWVLRSSDTHTGLPLRDSHLGKIVQWTSQLKVLSHEAIGGFLTHCGWNSVLESISHGVPIIAWPHVMDQITNCWYQVEKWRAGVRLEGGSNGGVARLSVEKAVRLLMQENEGKEMRARASSLSLLASSSMKTLSGTLDSLLISLASFKLA</sequence>
<reference evidence="5" key="1">
    <citation type="submission" date="2021-08" db="EMBL/GenBank/DDBJ databases">
        <title>WGS assembly of Ceratopteris richardii.</title>
        <authorList>
            <person name="Marchant D.B."/>
            <person name="Chen G."/>
            <person name="Jenkins J."/>
            <person name="Shu S."/>
            <person name="Leebens-Mack J."/>
            <person name="Grimwood J."/>
            <person name="Schmutz J."/>
            <person name="Soltis P."/>
            <person name="Soltis D."/>
            <person name="Chen Z.-H."/>
        </authorList>
    </citation>
    <scope>NUCLEOTIDE SEQUENCE</scope>
    <source>
        <strain evidence="5">Whitten #5841</strain>
        <tissue evidence="5">Leaf</tissue>
    </source>
</reference>
<name>A0A8T2Q510_CERRI</name>
<proteinExistence type="inferred from homology"/>
<keyword evidence="6" id="KW-1185">Reference proteome</keyword>
<dbReference type="EMBL" id="CM035443">
    <property type="protein sequence ID" value="KAH7278673.1"/>
    <property type="molecule type" value="Genomic_DNA"/>
</dbReference>
<dbReference type="GO" id="GO:0080044">
    <property type="term" value="F:quercetin 7-O-glucosyltransferase activity"/>
    <property type="evidence" value="ECO:0007669"/>
    <property type="project" value="TreeGrafter"/>
</dbReference>
<comment type="caution">
    <text evidence="5">The sequence shown here is derived from an EMBL/GenBank/DDBJ whole genome shotgun (WGS) entry which is preliminary data.</text>
</comment>
<gene>
    <name evidence="5" type="ORF">KP509_38G051900</name>
</gene>
<evidence type="ECO:0000256" key="4">
    <source>
        <dbReference type="RuleBase" id="RU362057"/>
    </source>
</evidence>
<organism evidence="5 6">
    <name type="scientific">Ceratopteris richardii</name>
    <name type="common">Triangle waterfern</name>
    <dbReference type="NCBI Taxonomy" id="49495"/>
    <lineage>
        <taxon>Eukaryota</taxon>
        <taxon>Viridiplantae</taxon>
        <taxon>Streptophyta</taxon>
        <taxon>Embryophyta</taxon>
        <taxon>Tracheophyta</taxon>
        <taxon>Polypodiopsida</taxon>
        <taxon>Polypodiidae</taxon>
        <taxon>Polypodiales</taxon>
        <taxon>Pteridineae</taxon>
        <taxon>Pteridaceae</taxon>
        <taxon>Parkerioideae</taxon>
        <taxon>Ceratopteris</taxon>
    </lineage>
</organism>
<dbReference type="GO" id="GO:0080043">
    <property type="term" value="F:quercetin 3-O-glucosyltransferase activity"/>
    <property type="evidence" value="ECO:0007669"/>
    <property type="project" value="TreeGrafter"/>
</dbReference>
<dbReference type="Gene3D" id="3.40.50.2000">
    <property type="entry name" value="Glycogen Phosphorylase B"/>
    <property type="match status" value="2"/>
</dbReference>
<dbReference type="InterPro" id="IPR002213">
    <property type="entry name" value="UDP_glucos_trans"/>
</dbReference>
<dbReference type="EC" id="2.4.1.-" evidence="4"/>
<dbReference type="Pfam" id="PF00201">
    <property type="entry name" value="UDPGT"/>
    <property type="match status" value="1"/>
</dbReference>
<dbReference type="PANTHER" id="PTHR11926:SF774">
    <property type="entry name" value="UDP-GLYCOSYLTRANSFERASE 85A1-RELATED"/>
    <property type="match status" value="1"/>
</dbReference>
<evidence type="ECO:0000256" key="3">
    <source>
        <dbReference type="RuleBase" id="RU003718"/>
    </source>
</evidence>
<evidence type="ECO:0000313" key="6">
    <source>
        <dbReference type="Proteomes" id="UP000825935"/>
    </source>
</evidence>